<dbReference type="Proteomes" id="UP000192277">
    <property type="component" value="Unassembled WGS sequence"/>
</dbReference>
<keyword evidence="2" id="KW-1185">Reference proteome</keyword>
<accession>A0ABX3NT95</accession>
<gene>
    <name evidence="1" type="ORF">A4D02_34620</name>
</gene>
<dbReference type="RefSeq" id="WP_041347455.1">
    <property type="nucleotide sequence ID" value="NZ_LWBO01000022.1"/>
</dbReference>
<proteinExistence type="predicted"/>
<organism evidence="1 2">
    <name type="scientific">Niastella koreensis</name>
    <dbReference type="NCBI Taxonomy" id="354356"/>
    <lineage>
        <taxon>Bacteria</taxon>
        <taxon>Pseudomonadati</taxon>
        <taxon>Bacteroidota</taxon>
        <taxon>Chitinophagia</taxon>
        <taxon>Chitinophagales</taxon>
        <taxon>Chitinophagaceae</taxon>
        <taxon>Niastella</taxon>
    </lineage>
</organism>
<reference evidence="1 2" key="1">
    <citation type="submission" date="2016-04" db="EMBL/GenBank/DDBJ databases">
        <authorList>
            <person name="Chen L."/>
            <person name="Zhuang W."/>
            <person name="Wang G."/>
        </authorList>
    </citation>
    <scope>NUCLEOTIDE SEQUENCE [LARGE SCALE GENOMIC DNA]</scope>
    <source>
        <strain evidence="2">GR20</strain>
    </source>
</reference>
<protein>
    <submittedName>
        <fullName evidence="1">Uncharacterized protein</fullName>
    </submittedName>
</protein>
<evidence type="ECO:0000313" key="2">
    <source>
        <dbReference type="Proteomes" id="UP000192277"/>
    </source>
</evidence>
<name>A0ABX3NT95_9BACT</name>
<comment type="caution">
    <text evidence="1">The sequence shown here is derived from an EMBL/GenBank/DDBJ whole genome shotgun (WGS) entry which is preliminary data.</text>
</comment>
<dbReference type="EMBL" id="LWBO01000022">
    <property type="protein sequence ID" value="OQP45087.1"/>
    <property type="molecule type" value="Genomic_DNA"/>
</dbReference>
<evidence type="ECO:0000313" key="1">
    <source>
        <dbReference type="EMBL" id="OQP45087.1"/>
    </source>
</evidence>
<sequence length="171" mass="19496">MMSDYNKIPPSTDDLSSGKSDPVISLLLQALDNRADQLKQDIAISQEMVKLGIDTDLIGLIKKVVDNPLNTLMEGRNTLDSHVAGIFTAIIKSYLERHKDKVYKAFRTETKSNDLHFTIILNEDNFENREILLEILVAYHQTQFAELYPIYFQFAPKDLESKIPVKELLLA</sequence>